<comment type="caution">
    <text evidence="2">The sequence shown here is derived from an EMBL/GenBank/DDBJ whole genome shotgun (WGS) entry which is preliminary data.</text>
</comment>
<evidence type="ECO:0000256" key="1">
    <source>
        <dbReference type="SAM" id="Phobius"/>
    </source>
</evidence>
<feature type="transmembrane region" description="Helical" evidence="1">
    <location>
        <begin position="144"/>
        <end position="163"/>
    </location>
</feature>
<feature type="transmembrane region" description="Helical" evidence="1">
    <location>
        <begin position="297"/>
        <end position="318"/>
    </location>
</feature>
<dbReference type="Proteomes" id="UP001595741">
    <property type="component" value="Unassembled WGS sequence"/>
</dbReference>
<dbReference type="EMBL" id="JBHRXN010000020">
    <property type="protein sequence ID" value="MFC3532167.1"/>
    <property type="molecule type" value="Genomic_DNA"/>
</dbReference>
<keyword evidence="1" id="KW-0812">Transmembrane</keyword>
<protein>
    <submittedName>
        <fullName evidence="2">YjgN family protein</fullName>
    </submittedName>
</protein>
<name>A0ABV7REI1_9NEIS</name>
<evidence type="ECO:0000313" key="3">
    <source>
        <dbReference type="Proteomes" id="UP001595741"/>
    </source>
</evidence>
<gene>
    <name evidence="2" type="ORF">ACFOLG_08200</name>
</gene>
<feature type="transmembrane region" description="Helical" evidence="1">
    <location>
        <begin position="205"/>
        <end position="232"/>
    </location>
</feature>
<dbReference type="RefSeq" id="WP_386090615.1">
    <property type="nucleotide sequence ID" value="NZ_JBHRXN010000020.1"/>
</dbReference>
<proteinExistence type="predicted"/>
<feature type="transmembrane region" description="Helical" evidence="1">
    <location>
        <begin position="28"/>
        <end position="48"/>
    </location>
</feature>
<sequence>MHDTAAALQPPRKDCLPFEFSASTSGYYRLWLGNMLLTVLTLGLYSAWAKVRTQRFLYGHTRLAGGRFDYHGKPGAILKGRLLMLALFTLWQLSGRWSPALQGMLGLAAFAIAPWIAVQAMRFRLANTSWNQLRLRFSGQVRPAYWVFFKSWLTTALSFGLLWPRAMLIKRRYLLQHSTLGQASLKQHDCIGRLYLAGLGSLLSALLYLAALGALGALIWQTGNAIGLPAIVNRLFGAGSMHSVDFTFIGAMLLAWLLASMGYANMAIQRVLLNHTTLELHGQSHRIECWLRTGHMLWLHLSNALALLCSLGLAWPWLRIRSLRTLLEHSALFGAGDLASLHADLNALDDARGDELAELLELDLGW</sequence>
<keyword evidence="1" id="KW-0472">Membrane</keyword>
<evidence type="ECO:0000313" key="2">
    <source>
        <dbReference type="EMBL" id="MFC3532167.1"/>
    </source>
</evidence>
<keyword evidence="3" id="KW-1185">Reference proteome</keyword>
<dbReference type="Pfam" id="PF05987">
    <property type="entry name" value="DUF898"/>
    <property type="match status" value="1"/>
</dbReference>
<feature type="transmembrane region" description="Helical" evidence="1">
    <location>
        <begin position="244"/>
        <end position="264"/>
    </location>
</feature>
<keyword evidence="1" id="KW-1133">Transmembrane helix</keyword>
<dbReference type="InterPro" id="IPR010295">
    <property type="entry name" value="DUF898"/>
</dbReference>
<accession>A0ABV7REI1</accession>
<feature type="transmembrane region" description="Helical" evidence="1">
    <location>
        <begin position="100"/>
        <end position="123"/>
    </location>
</feature>
<organism evidence="2 3">
    <name type="scientific">Vogesella facilis</name>
    <dbReference type="NCBI Taxonomy" id="1655232"/>
    <lineage>
        <taxon>Bacteria</taxon>
        <taxon>Pseudomonadati</taxon>
        <taxon>Pseudomonadota</taxon>
        <taxon>Betaproteobacteria</taxon>
        <taxon>Neisseriales</taxon>
        <taxon>Chromobacteriaceae</taxon>
        <taxon>Vogesella</taxon>
    </lineage>
</organism>
<reference evidence="3" key="1">
    <citation type="journal article" date="2019" name="Int. J. Syst. Evol. Microbiol.">
        <title>The Global Catalogue of Microorganisms (GCM) 10K type strain sequencing project: providing services to taxonomists for standard genome sequencing and annotation.</title>
        <authorList>
            <consortium name="The Broad Institute Genomics Platform"/>
            <consortium name="The Broad Institute Genome Sequencing Center for Infectious Disease"/>
            <person name="Wu L."/>
            <person name="Ma J."/>
        </authorList>
    </citation>
    <scope>NUCLEOTIDE SEQUENCE [LARGE SCALE GENOMIC DNA]</scope>
    <source>
        <strain evidence="3">KCTC 42742</strain>
    </source>
</reference>